<comment type="function">
    <text evidence="8">Iron-storage protein.</text>
</comment>
<dbReference type="Proteomes" id="UP000030134">
    <property type="component" value="Unassembled WGS sequence"/>
</dbReference>
<feature type="binding site" evidence="7">
    <location>
        <position position="128"/>
    </location>
    <ligand>
        <name>Fe cation</name>
        <dbReference type="ChEBI" id="CHEBI:24875"/>
        <label>1</label>
    </ligand>
</feature>
<evidence type="ECO:0000259" key="9">
    <source>
        <dbReference type="PROSITE" id="PS50905"/>
    </source>
</evidence>
<keyword evidence="4" id="KW-0560">Oxidoreductase</keyword>
<dbReference type="GO" id="GO:0006826">
    <property type="term" value="P:iron ion transport"/>
    <property type="evidence" value="ECO:0007669"/>
    <property type="project" value="InterPro"/>
</dbReference>
<evidence type="ECO:0000256" key="6">
    <source>
        <dbReference type="ARBA" id="ARBA00054546"/>
    </source>
</evidence>
<feature type="binding site" evidence="7">
    <location>
        <position position="54"/>
    </location>
    <ligand>
        <name>Fe cation</name>
        <dbReference type="ChEBI" id="CHEBI:24875"/>
        <label>1</label>
    </ligand>
</feature>
<dbReference type="Pfam" id="PF00210">
    <property type="entry name" value="Ferritin"/>
    <property type="match status" value="1"/>
</dbReference>
<feature type="binding site" evidence="7">
    <location>
        <position position="51"/>
    </location>
    <ligand>
        <name>Fe cation</name>
        <dbReference type="ChEBI" id="CHEBI:24875"/>
        <label>1</label>
    </ligand>
</feature>
<dbReference type="GO" id="GO:0042802">
    <property type="term" value="F:identical protein binding"/>
    <property type="evidence" value="ECO:0007669"/>
    <property type="project" value="UniProtKB-ARBA"/>
</dbReference>
<gene>
    <name evidence="10" type="ORF">HQ36_06955</name>
</gene>
<keyword evidence="8" id="KW-0963">Cytoplasm</keyword>
<dbReference type="STRING" id="266762.HQ36_06955"/>
<comment type="subcellular location">
    <subcellularLocation>
        <location evidence="8">Cytoplasm</location>
    </subcellularLocation>
</comment>
<dbReference type="PANTHER" id="PTHR11431:SF127">
    <property type="entry name" value="BACTERIAL NON-HEME FERRITIN"/>
    <property type="match status" value="1"/>
</dbReference>
<dbReference type="PROSITE" id="PS50905">
    <property type="entry name" value="FERRITIN_LIKE"/>
    <property type="match status" value="1"/>
</dbReference>
<keyword evidence="2 8" id="KW-0409">Iron storage</keyword>
<dbReference type="InterPro" id="IPR012347">
    <property type="entry name" value="Ferritin-like"/>
</dbReference>
<comment type="function">
    <text evidence="6">May alleviate iron toxicity in the presence of oxygen.</text>
</comment>
<dbReference type="InterPro" id="IPR001519">
    <property type="entry name" value="Ferritin"/>
</dbReference>
<keyword evidence="11" id="KW-1185">Reference proteome</keyword>
<evidence type="ECO:0000256" key="4">
    <source>
        <dbReference type="ARBA" id="ARBA00023002"/>
    </source>
</evidence>
<keyword evidence="5 7" id="KW-0408">Iron</keyword>
<dbReference type="InterPro" id="IPR009040">
    <property type="entry name" value="Ferritin-like_diiron"/>
</dbReference>
<dbReference type="OrthoDB" id="9801481at2"/>
<dbReference type="InterPro" id="IPR008331">
    <property type="entry name" value="Ferritin_DPS_dom"/>
</dbReference>
<dbReference type="CDD" id="cd01055">
    <property type="entry name" value="Nonheme_Ferritin"/>
    <property type="match status" value="1"/>
</dbReference>
<evidence type="ECO:0000256" key="8">
    <source>
        <dbReference type="RuleBase" id="RU361145"/>
    </source>
</evidence>
<feature type="domain" description="Ferritin-like diiron" evidence="9">
    <location>
        <begin position="1"/>
        <end position="146"/>
    </location>
</feature>
<comment type="similarity">
    <text evidence="1 8">Belongs to the ferritin family. Prokaryotic subfamily.</text>
</comment>
<evidence type="ECO:0000256" key="5">
    <source>
        <dbReference type="ARBA" id="ARBA00023004"/>
    </source>
</evidence>
<proteinExistence type="inferred from homology"/>
<comment type="catalytic activity">
    <reaction evidence="8">
        <text>4 Fe(2+) + O2 + 6 H2O = 4 iron(III) oxide-hydroxide + 12 H(+)</text>
        <dbReference type="Rhea" id="RHEA:11972"/>
        <dbReference type="ChEBI" id="CHEBI:15377"/>
        <dbReference type="ChEBI" id="CHEBI:15378"/>
        <dbReference type="ChEBI" id="CHEBI:15379"/>
        <dbReference type="ChEBI" id="CHEBI:29033"/>
        <dbReference type="ChEBI" id="CHEBI:78619"/>
        <dbReference type="EC" id="1.16.3.2"/>
    </reaction>
</comment>
<dbReference type="GO" id="GO:0008198">
    <property type="term" value="F:ferrous iron binding"/>
    <property type="evidence" value="ECO:0007669"/>
    <property type="project" value="TreeGrafter"/>
</dbReference>
<dbReference type="eggNOG" id="COG1528">
    <property type="taxonomic scope" value="Bacteria"/>
</dbReference>
<dbReference type="EC" id="1.16.3.2" evidence="8"/>
<name>A0A0A2G2X9_9PORP</name>
<dbReference type="InterPro" id="IPR009078">
    <property type="entry name" value="Ferritin-like_SF"/>
</dbReference>
<dbReference type="GO" id="GO:0004322">
    <property type="term" value="F:ferroxidase activity"/>
    <property type="evidence" value="ECO:0007669"/>
    <property type="project" value="TreeGrafter"/>
</dbReference>
<dbReference type="RefSeq" id="WP_036884633.1">
    <property type="nucleotide sequence ID" value="NZ_JQZW01000012.1"/>
</dbReference>
<evidence type="ECO:0000313" key="11">
    <source>
        <dbReference type="Proteomes" id="UP000030134"/>
    </source>
</evidence>
<dbReference type="InterPro" id="IPR041719">
    <property type="entry name" value="Ferritin_prok"/>
</dbReference>
<accession>A0A0A2G2X9</accession>
<keyword evidence="3 7" id="KW-0479">Metal-binding</keyword>
<reference evidence="10 11" key="1">
    <citation type="submission" date="2014-08" db="EMBL/GenBank/DDBJ databases">
        <title>Porphyromonas gingivicanis strain:COT-022_OH1391 Genome sequencing.</title>
        <authorList>
            <person name="Wallis C."/>
            <person name="Deusch O."/>
            <person name="O'Flynn C."/>
            <person name="Davis I."/>
            <person name="Jospin G."/>
            <person name="Darling A.E."/>
            <person name="Coil D.A."/>
            <person name="Alexiev A."/>
            <person name="Horsfall A."/>
            <person name="Kirkwood N."/>
            <person name="Harris S."/>
            <person name="Eisen J.A."/>
        </authorList>
    </citation>
    <scope>NUCLEOTIDE SEQUENCE [LARGE SCALE GENOMIC DNA]</scope>
    <source>
        <strain evidence="11">COT-022 OH1391</strain>
    </source>
</reference>
<sequence>MKIGKVVNQAINKQINLEMWSSNLYLSMSMYLQYQGYAGMAKWLMRQSKEEMDHAYDMMDFVNRRGGCVTILPLAEVPTEFGSVADVFTKVYEHECLVTSKIEEMVGIASQERDMASQDFFWKYIREQVEEEDTASSIIDRIKLSREQSLIFLDEELAKV</sequence>
<evidence type="ECO:0000256" key="2">
    <source>
        <dbReference type="ARBA" id="ARBA00022434"/>
    </source>
</evidence>
<dbReference type="Gene3D" id="1.20.1260.10">
    <property type="match status" value="1"/>
</dbReference>
<organism evidence="10 11">
    <name type="scientific">Porphyromonas gingivicanis</name>
    <dbReference type="NCBI Taxonomy" id="266762"/>
    <lineage>
        <taxon>Bacteria</taxon>
        <taxon>Pseudomonadati</taxon>
        <taxon>Bacteroidota</taxon>
        <taxon>Bacteroidia</taxon>
        <taxon>Bacteroidales</taxon>
        <taxon>Porphyromonadaceae</taxon>
        <taxon>Porphyromonas</taxon>
    </lineage>
</organism>
<dbReference type="GO" id="GO:0006879">
    <property type="term" value="P:intracellular iron ion homeostasis"/>
    <property type="evidence" value="ECO:0007669"/>
    <property type="project" value="UniProtKB-KW"/>
</dbReference>
<dbReference type="GO" id="GO:0008199">
    <property type="term" value="F:ferric iron binding"/>
    <property type="evidence" value="ECO:0007669"/>
    <property type="project" value="InterPro"/>
</dbReference>
<dbReference type="AlphaFoldDB" id="A0A0A2G2X9"/>
<evidence type="ECO:0000256" key="7">
    <source>
        <dbReference type="PIRSR" id="PIRSR601519-1"/>
    </source>
</evidence>
<protein>
    <recommendedName>
        <fullName evidence="8">Ferritin</fullName>
        <ecNumber evidence="8">1.16.3.2</ecNumber>
    </recommendedName>
</protein>
<dbReference type="EMBL" id="JQZW01000012">
    <property type="protein sequence ID" value="KGN97606.1"/>
    <property type="molecule type" value="Genomic_DNA"/>
</dbReference>
<dbReference type="SUPFAM" id="SSF47240">
    <property type="entry name" value="Ferritin-like"/>
    <property type="match status" value="1"/>
</dbReference>
<feature type="binding site" evidence="7">
    <location>
        <position position="18"/>
    </location>
    <ligand>
        <name>Fe cation</name>
        <dbReference type="ChEBI" id="CHEBI:24875"/>
        <label>1</label>
    </ligand>
</feature>
<comment type="caution">
    <text evidence="10">The sequence shown here is derived from an EMBL/GenBank/DDBJ whole genome shotgun (WGS) entry which is preliminary data.</text>
</comment>
<dbReference type="FunFam" id="1.20.1260.10:FF:000001">
    <property type="entry name" value="Non-heme ferritin"/>
    <property type="match status" value="1"/>
</dbReference>
<feature type="binding site" evidence="7">
    <location>
        <position position="95"/>
    </location>
    <ligand>
        <name>Fe cation</name>
        <dbReference type="ChEBI" id="CHEBI:24875"/>
        <label>1</label>
    </ligand>
</feature>
<evidence type="ECO:0000313" key="10">
    <source>
        <dbReference type="EMBL" id="KGN97606.1"/>
    </source>
</evidence>
<dbReference type="GO" id="GO:0005829">
    <property type="term" value="C:cytosol"/>
    <property type="evidence" value="ECO:0007669"/>
    <property type="project" value="TreeGrafter"/>
</dbReference>
<dbReference type="PANTHER" id="PTHR11431">
    <property type="entry name" value="FERRITIN"/>
    <property type="match status" value="1"/>
</dbReference>
<evidence type="ECO:0000256" key="3">
    <source>
        <dbReference type="ARBA" id="ARBA00022723"/>
    </source>
</evidence>
<evidence type="ECO:0000256" key="1">
    <source>
        <dbReference type="ARBA" id="ARBA00006950"/>
    </source>
</evidence>